<evidence type="ECO:0000313" key="3">
    <source>
        <dbReference type="Proteomes" id="UP001295444"/>
    </source>
</evidence>
<proteinExistence type="predicted"/>
<keyword evidence="3" id="KW-1185">Reference proteome</keyword>
<gene>
    <name evidence="2" type="ORF">PECUL_23A037457</name>
</gene>
<evidence type="ECO:0000256" key="1">
    <source>
        <dbReference type="SAM" id="MobiDB-lite"/>
    </source>
</evidence>
<organism evidence="2 3">
    <name type="scientific">Pelobates cultripes</name>
    <name type="common">Western spadefoot toad</name>
    <dbReference type="NCBI Taxonomy" id="61616"/>
    <lineage>
        <taxon>Eukaryota</taxon>
        <taxon>Metazoa</taxon>
        <taxon>Chordata</taxon>
        <taxon>Craniata</taxon>
        <taxon>Vertebrata</taxon>
        <taxon>Euteleostomi</taxon>
        <taxon>Amphibia</taxon>
        <taxon>Batrachia</taxon>
        <taxon>Anura</taxon>
        <taxon>Pelobatoidea</taxon>
        <taxon>Pelobatidae</taxon>
        <taxon>Pelobates</taxon>
    </lineage>
</organism>
<feature type="compositionally biased region" description="Acidic residues" evidence="1">
    <location>
        <begin position="86"/>
        <end position="110"/>
    </location>
</feature>
<reference evidence="2" key="1">
    <citation type="submission" date="2022-03" db="EMBL/GenBank/DDBJ databases">
        <authorList>
            <person name="Alioto T."/>
            <person name="Alioto T."/>
            <person name="Gomez Garrido J."/>
        </authorList>
    </citation>
    <scope>NUCLEOTIDE SEQUENCE</scope>
</reference>
<sequence length="236" mass="25803">MQSASADLADHPIPPRGTIGSGLLQDVRRLASANTLLTPPHAQVKPGFIDTPQAVNDGTQQPRNRATGRATAAREWKRARAHDLLSDSDEDGEEGSDDQFSDPYGDETSGDADLPGTQFPSRPAQAKAQSGAPETESTRDAKDTLAFDPDNLRHPRSAKWEPAEHIAQYLALRVRKSLSQEGRNKLRAECPRPNIPDAVAKNPEVKTGWKPKTGLDYSLRNCHDKFLDTLDPVTKL</sequence>
<name>A0AAD1WEV0_PELCU</name>
<dbReference type="Proteomes" id="UP001295444">
    <property type="component" value="Chromosome 06"/>
</dbReference>
<feature type="region of interest" description="Disordered" evidence="1">
    <location>
        <begin position="35"/>
        <end position="156"/>
    </location>
</feature>
<protein>
    <submittedName>
        <fullName evidence="2">Uncharacterized protein</fullName>
    </submittedName>
</protein>
<dbReference type="AlphaFoldDB" id="A0AAD1WEV0"/>
<feature type="region of interest" description="Disordered" evidence="1">
    <location>
        <begin position="1"/>
        <end position="21"/>
    </location>
</feature>
<feature type="compositionally biased region" description="Polar residues" evidence="1">
    <location>
        <begin position="53"/>
        <end position="62"/>
    </location>
</feature>
<dbReference type="EMBL" id="OW240917">
    <property type="protein sequence ID" value="CAH2301457.1"/>
    <property type="molecule type" value="Genomic_DNA"/>
</dbReference>
<feature type="compositionally biased region" description="Basic and acidic residues" evidence="1">
    <location>
        <begin position="72"/>
        <end position="85"/>
    </location>
</feature>
<accession>A0AAD1WEV0</accession>
<feature type="compositionally biased region" description="Basic and acidic residues" evidence="1">
    <location>
        <begin position="136"/>
        <end position="156"/>
    </location>
</feature>
<evidence type="ECO:0000313" key="2">
    <source>
        <dbReference type="EMBL" id="CAH2301457.1"/>
    </source>
</evidence>